<accession>A0A9P4U9W6</accession>
<evidence type="ECO:0000256" key="1">
    <source>
        <dbReference type="SAM" id="MobiDB-lite"/>
    </source>
</evidence>
<comment type="caution">
    <text evidence="3">The sequence shown here is derived from an EMBL/GenBank/DDBJ whole genome shotgun (WGS) entry which is preliminary data.</text>
</comment>
<feature type="transmembrane region" description="Helical" evidence="2">
    <location>
        <begin position="32"/>
        <end position="52"/>
    </location>
</feature>
<evidence type="ECO:0000313" key="3">
    <source>
        <dbReference type="EMBL" id="KAF2441502.1"/>
    </source>
</evidence>
<keyword evidence="2" id="KW-0472">Membrane</keyword>
<dbReference type="AlphaFoldDB" id="A0A9P4U9W6"/>
<organism evidence="3 4">
    <name type="scientific">Karstenula rhodostoma CBS 690.94</name>
    <dbReference type="NCBI Taxonomy" id="1392251"/>
    <lineage>
        <taxon>Eukaryota</taxon>
        <taxon>Fungi</taxon>
        <taxon>Dikarya</taxon>
        <taxon>Ascomycota</taxon>
        <taxon>Pezizomycotina</taxon>
        <taxon>Dothideomycetes</taxon>
        <taxon>Pleosporomycetidae</taxon>
        <taxon>Pleosporales</taxon>
        <taxon>Massarineae</taxon>
        <taxon>Didymosphaeriaceae</taxon>
        <taxon>Karstenula</taxon>
    </lineage>
</organism>
<keyword evidence="4" id="KW-1185">Reference proteome</keyword>
<feature type="region of interest" description="Disordered" evidence="1">
    <location>
        <begin position="184"/>
        <end position="277"/>
    </location>
</feature>
<keyword evidence="2" id="KW-1133">Transmembrane helix</keyword>
<keyword evidence="2" id="KW-0812">Transmembrane</keyword>
<evidence type="ECO:0000313" key="4">
    <source>
        <dbReference type="Proteomes" id="UP000799764"/>
    </source>
</evidence>
<feature type="compositionally biased region" description="Polar residues" evidence="1">
    <location>
        <begin position="241"/>
        <end position="250"/>
    </location>
</feature>
<dbReference type="Proteomes" id="UP000799764">
    <property type="component" value="Unassembled WGS sequence"/>
</dbReference>
<reference evidence="3" key="1">
    <citation type="journal article" date="2020" name="Stud. Mycol.">
        <title>101 Dothideomycetes genomes: a test case for predicting lifestyles and emergence of pathogens.</title>
        <authorList>
            <person name="Haridas S."/>
            <person name="Albert R."/>
            <person name="Binder M."/>
            <person name="Bloem J."/>
            <person name="Labutti K."/>
            <person name="Salamov A."/>
            <person name="Andreopoulos B."/>
            <person name="Baker S."/>
            <person name="Barry K."/>
            <person name="Bills G."/>
            <person name="Bluhm B."/>
            <person name="Cannon C."/>
            <person name="Castanera R."/>
            <person name="Culley D."/>
            <person name="Daum C."/>
            <person name="Ezra D."/>
            <person name="Gonzalez J."/>
            <person name="Henrissat B."/>
            <person name="Kuo A."/>
            <person name="Liang C."/>
            <person name="Lipzen A."/>
            <person name="Lutzoni F."/>
            <person name="Magnuson J."/>
            <person name="Mondo S."/>
            <person name="Nolan M."/>
            <person name="Ohm R."/>
            <person name="Pangilinan J."/>
            <person name="Park H.-J."/>
            <person name="Ramirez L."/>
            <person name="Alfaro M."/>
            <person name="Sun H."/>
            <person name="Tritt A."/>
            <person name="Yoshinaga Y."/>
            <person name="Zwiers L.-H."/>
            <person name="Turgeon B."/>
            <person name="Goodwin S."/>
            <person name="Spatafora J."/>
            <person name="Crous P."/>
            <person name="Grigoriev I."/>
        </authorList>
    </citation>
    <scope>NUCLEOTIDE SEQUENCE</scope>
    <source>
        <strain evidence="3">CBS 690.94</strain>
    </source>
</reference>
<sequence>MCIVFDAYCHVLERADRFPSFFRPPGALLCKLVLFVVIYLRLINGVFCWWFANPYYRPAVFPRQTYLDHRRVHLKRWWRVTKFIYLQYAGLCVQYLLRLAEARVQNRVRRRMGYILVLEPKDRLWLRELNISLHRQLKTFNVREMLPLDRGGRVYLNYENCSFPDFSEFLDLDAPRPVSIHEAAPAAKANPDPGNNLVEEQDRNTVEDATSAAESKPVAKSVAGGKQAVVKNEEAREKNNMAETQGNSKNVTEHKLKGKQRAARTKQIFVMGSSIGR</sequence>
<dbReference type="EMBL" id="MU001505">
    <property type="protein sequence ID" value="KAF2441502.1"/>
    <property type="molecule type" value="Genomic_DNA"/>
</dbReference>
<gene>
    <name evidence="3" type="ORF">P171DRAFT_73097</name>
</gene>
<proteinExistence type="predicted"/>
<protein>
    <submittedName>
        <fullName evidence="3">Uncharacterized protein</fullName>
    </submittedName>
</protein>
<feature type="transmembrane region" description="Helical" evidence="2">
    <location>
        <begin position="83"/>
        <end position="100"/>
    </location>
</feature>
<feature type="compositionally biased region" description="Basic and acidic residues" evidence="1">
    <location>
        <begin position="231"/>
        <end position="240"/>
    </location>
</feature>
<evidence type="ECO:0000256" key="2">
    <source>
        <dbReference type="SAM" id="Phobius"/>
    </source>
</evidence>
<name>A0A9P4U9W6_9PLEO</name>